<keyword evidence="6" id="KW-0238">DNA-binding</keyword>
<comment type="caution">
    <text evidence="11">The sequence shown here is derived from an EMBL/GenBank/DDBJ whole genome shotgun (WGS) entry which is preliminary data.</text>
</comment>
<keyword evidence="9" id="KW-0732">Signal</keyword>
<dbReference type="Pfam" id="PF00096">
    <property type="entry name" value="zf-C2H2"/>
    <property type="match status" value="2"/>
</dbReference>
<keyword evidence="7" id="KW-0539">Nucleus</keyword>
<gene>
    <name evidence="11" type="primary">ZNF236_3</name>
    <name evidence="11" type="ORF">E2C01_012408</name>
</gene>
<evidence type="ECO:0000256" key="8">
    <source>
        <dbReference type="PROSITE-ProRule" id="PRU00042"/>
    </source>
</evidence>
<dbReference type="GO" id="GO:0045893">
    <property type="term" value="P:positive regulation of DNA-templated transcription"/>
    <property type="evidence" value="ECO:0007669"/>
    <property type="project" value="UniProtKB-ARBA"/>
</dbReference>
<evidence type="ECO:0000256" key="4">
    <source>
        <dbReference type="ARBA" id="ARBA00022771"/>
    </source>
</evidence>
<feature type="chain" id="PRO_5023058337" evidence="9">
    <location>
        <begin position="32"/>
        <end position="178"/>
    </location>
</feature>
<accession>A0A5B7DE11</accession>
<dbReference type="Proteomes" id="UP000324222">
    <property type="component" value="Unassembled WGS sequence"/>
</dbReference>
<keyword evidence="3" id="KW-0677">Repeat</keyword>
<dbReference type="InterPro" id="IPR036236">
    <property type="entry name" value="Znf_C2H2_sf"/>
</dbReference>
<protein>
    <submittedName>
        <fullName evidence="11">Zinc finger protein 236</fullName>
    </submittedName>
</protein>
<dbReference type="InterPro" id="IPR013087">
    <property type="entry name" value="Znf_C2H2_type"/>
</dbReference>
<comment type="subcellular location">
    <subcellularLocation>
        <location evidence="1">Nucleus</location>
    </subcellularLocation>
</comment>
<evidence type="ECO:0000313" key="11">
    <source>
        <dbReference type="EMBL" id="MPC19494.1"/>
    </source>
</evidence>
<evidence type="ECO:0000256" key="5">
    <source>
        <dbReference type="ARBA" id="ARBA00022833"/>
    </source>
</evidence>
<evidence type="ECO:0000259" key="10">
    <source>
        <dbReference type="PROSITE" id="PS50157"/>
    </source>
</evidence>
<evidence type="ECO:0000256" key="9">
    <source>
        <dbReference type="SAM" id="SignalP"/>
    </source>
</evidence>
<keyword evidence="12" id="KW-1185">Reference proteome</keyword>
<dbReference type="GO" id="GO:0008270">
    <property type="term" value="F:zinc ion binding"/>
    <property type="evidence" value="ECO:0007669"/>
    <property type="project" value="UniProtKB-KW"/>
</dbReference>
<sequence length="178" mass="18587">MRGPGGWVSWVSRGGVTFHLLSVAEWSGGRGVWVVAVQRPKVGLLALWLKCVACGGDGGGGVSGGGGGGCEVECGGAADEGSVLQAWWWAAAGRGCVVGEAVVPAAPTCPHCGRSFTRQDSLKQHLRIHTGERPYKCSLCGHAFKHRMALGRHRVKCPSQLLAGSHPPQSVAPYQPKI</sequence>
<feature type="domain" description="C2H2-type" evidence="10">
    <location>
        <begin position="135"/>
        <end position="167"/>
    </location>
</feature>
<evidence type="ECO:0000313" key="12">
    <source>
        <dbReference type="Proteomes" id="UP000324222"/>
    </source>
</evidence>
<name>A0A5B7DE11_PORTR</name>
<feature type="domain" description="C2H2-type" evidence="10">
    <location>
        <begin position="107"/>
        <end position="134"/>
    </location>
</feature>
<dbReference type="PROSITE" id="PS00028">
    <property type="entry name" value="ZINC_FINGER_C2H2_1"/>
    <property type="match status" value="1"/>
</dbReference>
<keyword evidence="5" id="KW-0862">Zinc</keyword>
<dbReference type="SUPFAM" id="SSF57667">
    <property type="entry name" value="beta-beta-alpha zinc fingers"/>
    <property type="match status" value="1"/>
</dbReference>
<dbReference type="AlphaFoldDB" id="A0A5B7DE11"/>
<proteinExistence type="predicted"/>
<reference evidence="11 12" key="1">
    <citation type="submission" date="2019-05" db="EMBL/GenBank/DDBJ databases">
        <title>Another draft genome of Portunus trituberculatus and its Hox gene families provides insights of decapod evolution.</title>
        <authorList>
            <person name="Jeong J.-H."/>
            <person name="Song I."/>
            <person name="Kim S."/>
            <person name="Choi T."/>
            <person name="Kim D."/>
            <person name="Ryu S."/>
            <person name="Kim W."/>
        </authorList>
    </citation>
    <scope>NUCLEOTIDE SEQUENCE [LARGE SCALE GENOMIC DNA]</scope>
    <source>
        <tissue evidence="11">Muscle</tissue>
    </source>
</reference>
<dbReference type="GO" id="GO:0005634">
    <property type="term" value="C:nucleus"/>
    <property type="evidence" value="ECO:0007669"/>
    <property type="project" value="UniProtKB-SubCell"/>
</dbReference>
<dbReference type="PROSITE" id="PS50157">
    <property type="entry name" value="ZINC_FINGER_C2H2_2"/>
    <property type="match status" value="2"/>
</dbReference>
<feature type="signal peptide" evidence="9">
    <location>
        <begin position="1"/>
        <end position="31"/>
    </location>
</feature>
<evidence type="ECO:0000256" key="1">
    <source>
        <dbReference type="ARBA" id="ARBA00004123"/>
    </source>
</evidence>
<dbReference type="EMBL" id="VSRR010000774">
    <property type="protein sequence ID" value="MPC19494.1"/>
    <property type="molecule type" value="Genomic_DNA"/>
</dbReference>
<evidence type="ECO:0000256" key="6">
    <source>
        <dbReference type="ARBA" id="ARBA00023125"/>
    </source>
</evidence>
<dbReference type="GO" id="GO:0043565">
    <property type="term" value="F:sequence-specific DNA binding"/>
    <property type="evidence" value="ECO:0007669"/>
    <property type="project" value="UniProtKB-ARBA"/>
</dbReference>
<dbReference type="SMART" id="SM00355">
    <property type="entry name" value="ZnF_C2H2"/>
    <property type="match status" value="2"/>
</dbReference>
<evidence type="ECO:0000256" key="3">
    <source>
        <dbReference type="ARBA" id="ARBA00022737"/>
    </source>
</evidence>
<dbReference type="PANTHER" id="PTHR16515:SF49">
    <property type="entry name" value="GASTRULA ZINC FINGER PROTEIN XLCGF49.1-LIKE-RELATED"/>
    <property type="match status" value="1"/>
</dbReference>
<dbReference type="FunFam" id="3.30.160.60:FF:001450">
    <property type="entry name" value="zinc finger protein 774"/>
    <property type="match status" value="1"/>
</dbReference>
<evidence type="ECO:0000256" key="2">
    <source>
        <dbReference type="ARBA" id="ARBA00022723"/>
    </source>
</evidence>
<keyword evidence="4 8" id="KW-0863">Zinc-finger</keyword>
<dbReference type="Gene3D" id="3.30.160.60">
    <property type="entry name" value="Classic Zinc Finger"/>
    <property type="match status" value="2"/>
</dbReference>
<dbReference type="GO" id="GO:0005694">
    <property type="term" value="C:chromosome"/>
    <property type="evidence" value="ECO:0007669"/>
    <property type="project" value="UniProtKB-ARBA"/>
</dbReference>
<dbReference type="FunFam" id="3.30.160.60:FF:001732">
    <property type="entry name" value="Zgc:162936"/>
    <property type="match status" value="1"/>
</dbReference>
<organism evidence="11 12">
    <name type="scientific">Portunus trituberculatus</name>
    <name type="common">Swimming crab</name>
    <name type="synonym">Neptunus trituberculatus</name>
    <dbReference type="NCBI Taxonomy" id="210409"/>
    <lineage>
        <taxon>Eukaryota</taxon>
        <taxon>Metazoa</taxon>
        <taxon>Ecdysozoa</taxon>
        <taxon>Arthropoda</taxon>
        <taxon>Crustacea</taxon>
        <taxon>Multicrustacea</taxon>
        <taxon>Malacostraca</taxon>
        <taxon>Eumalacostraca</taxon>
        <taxon>Eucarida</taxon>
        <taxon>Decapoda</taxon>
        <taxon>Pleocyemata</taxon>
        <taxon>Brachyura</taxon>
        <taxon>Eubrachyura</taxon>
        <taxon>Portunoidea</taxon>
        <taxon>Portunidae</taxon>
        <taxon>Portuninae</taxon>
        <taxon>Portunus</taxon>
    </lineage>
</organism>
<keyword evidence="2" id="KW-0479">Metal-binding</keyword>
<dbReference type="PANTHER" id="PTHR16515">
    <property type="entry name" value="PR DOMAIN ZINC FINGER PROTEIN"/>
    <property type="match status" value="1"/>
</dbReference>
<dbReference type="InterPro" id="IPR050331">
    <property type="entry name" value="Zinc_finger"/>
</dbReference>
<evidence type="ECO:0000256" key="7">
    <source>
        <dbReference type="ARBA" id="ARBA00023242"/>
    </source>
</evidence>